<sequence>MKTAVVLLIVAAFVSVSFQSETYESDLAGRGAEISDGDYDLKDTNRRWWGGHRHTSGDTVSGNYVSNFQTGHNSAGNDATGLING</sequence>
<comment type="caution">
    <text evidence="2">The sequence shown here is derived from an EMBL/GenBank/DDBJ whole genome shotgun (WGS) entry which is preliminary data.</text>
</comment>
<gene>
    <name evidence="2" type="ORF">HOLleu_00142</name>
</gene>
<evidence type="ECO:0000313" key="3">
    <source>
        <dbReference type="Proteomes" id="UP001152320"/>
    </source>
</evidence>
<evidence type="ECO:0000256" key="1">
    <source>
        <dbReference type="SAM" id="SignalP"/>
    </source>
</evidence>
<dbReference type="Proteomes" id="UP001152320">
    <property type="component" value="Chromosome 1"/>
</dbReference>
<name>A0A9Q1HFM8_HOLLE</name>
<feature type="signal peptide" evidence="1">
    <location>
        <begin position="1"/>
        <end position="19"/>
    </location>
</feature>
<dbReference type="AlphaFoldDB" id="A0A9Q1HFM8"/>
<feature type="chain" id="PRO_5040382292" evidence="1">
    <location>
        <begin position="20"/>
        <end position="85"/>
    </location>
</feature>
<dbReference type="EMBL" id="JAIZAY010000001">
    <property type="protein sequence ID" value="KAJ8047997.1"/>
    <property type="molecule type" value="Genomic_DNA"/>
</dbReference>
<organism evidence="2 3">
    <name type="scientific">Holothuria leucospilota</name>
    <name type="common">Black long sea cucumber</name>
    <name type="synonym">Mertensiothuria leucospilota</name>
    <dbReference type="NCBI Taxonomy" id="206669"/>
    <lineage>
        <taxon>Eukaryota</taxon>
        <taxon>Metazoa</taxon>
        <taxon>Echinodermata</taxon>
        <taxon>Eleutherozoa</taxon>
        <taxon>Echinozoa</taxon>
        <taxon>Holothuroidea</taxon>
        <taxon>Aspidochirotacea</taxon>
        <taxon>Aspidochirotida</taxon>
        <taxon>Holothuriidae</taxon>
        <taxon>Holothuria</taxon>
    </lineage>
</organism>
<keyword evidence="1" id="KW-0732">Signal</keyword>
<protein>
    <submittedName>
        <fullName evidence="2">Uncharacterized protein</fullName>
    </submittedName>
</protein>
<proteinExistence type="predicted"/>
<reference evidence="2" key="1">
    <citation type="submission" date="2021-10" db="EMBL/GenBank/DDBJ databases">
        <title>Tropical sea cucumber genome reveals ecological adaptation and Cuvierian tubules defense mechanism.</title>
        <authorList>
            <person name="Chen T."/>
        </authorList>
    </citation>
    <scope>NUCLEOTIDE SEQUENCE</scope>
    <source>
        <strain evidence="2">Nanhai2018</strain>
        <tissue evidence="2">Muscle</tissue>
    </source>
</reference>
<accession>A0A9Q1HFM8</accession>
<evidence type="ECO:0000313" key="2">
    <source>
        <dbReference type="EMBL" id="KAJ8047997.1"/>
    </source>
</evidence>
<keyword evidence="3" id="KW-1185">Reference proteome</keyword>